<proteinExistence type="predicted"/>
<gene>
    <name evidence="2" type="ORF">FJN17_34665</name>
</gene>
<organism evidence="2 3">
    <name type="scientific">Bradyrhizobium symbiodeficiens</name>
    <dbReference type="NCBI Taxonomy" id="1404367"/>
    <lineage>
        <taxon>Bacteria</taxon>
        <taxon>Pseudomonadati</taxon>
        <taxon>Pseudomonadota</taxon>
        <taxon>Alphaproteobacteria</taxon>
        <taxon>Hyphomicrobiales</taxon>
        <taxon>Nitrobacteraceae</taxon>
        <taxon>Bradyrhizobium</taxon>
    </lineage>
</organism>
<reference evidence="2 3" key="2">
    <citation type="journal article" date="2020" name="Int. J. Syst. Evol. Microbiol.">
        <title>Description and complete genome sequences of Bradyrhizobium symbiodeficiens sp. nov., a non-symbiotic bacterium associated with legumes native to Canada.</title>
        <authorList>
            <person name="Bromfield E.S.P."/>
            <person name="Cloutier S."/>
            <person name="Nguyen H.D.T."/>
        </authorList>
    </citation>
    <scope>NUCLEOTIDE SEQUENCE [LARGE SCALE GENOMIC DNA]</scope>
    <source>
        <strain evidence="2 3">65S1MB</strain>
    </source>
</reference>
<dbReference type="RefSeq" id="WP_155527945.1">
    <property type="nucleotide sequence ID" value="NZ_CP041090.2"/>
</dbReference>
<keyword evidence="3" id="KW-1185">Reference proteome</keyword>
<reference evidence="3" key="1">
    <citation type="submission" date="2019-06" db="EMBL/GenBank/DDBJ databases">
        <title>Whole-Genome Sequence of Bradyrhizobium sp. 3 Strain 65S1MB.</title>
        <authorList>
            <person name="Bromfield E.S.P."/>
            <person name="Cloutier S."/>
            <person name="Nguyen H.D.T."/>
        </authorList>
    </citation>
    <scope>NUCLEOTIDE SEQUENCE [LARGE SCALE GENOMIC DNA]</scope>
    <source>
        <strain evidence="3">65S1MB</strain>
    </source>
</reference>
<feature type="compositionally biased region" description="Low complexity" evidence="1">
    <location>
        <begin position="1"/>
        <end position="10"/>
    </location>
</feature>
<sequence length="51" mass="5417">MRNYASAERPAAAEERSASNGIRQQAAHAAGIASRAVTWARETDFTVQGLA</sequence>
<name>A0ABZ2F197_9BRAD</name>
<evidence type="ECO:0000256" key="1">
    <source>
        <dbReference type="SAM" id="MobiDB-lite"/>
    </source>
</evidence>
<evidence type="ECO:0000313" key="2">
    <source>
        <dbReference type="EMBL" id="WWE88721.1"/>
    </source>
</evidence>
<protein>
    <submittedName>
        <fullName evidence="2">Uncharacterized protein</fullName>
    </submittedName>
</protein>
<feature type="region of interest" description="Disordered" evidence="1">
    <location>
        <begin position="1"/>
        <end position="24"/>
    </location>
</feature>
<dbReference type="EMBL" id="CP041090">
    <property type="protein sequence ID" value="WWE88721.1"/>
    <property type="molecule type" value="Genomic_DNA"/>
</dbReference>
<dbReference type="Proteomes" id="UP000319298">
    <property type="component" value="Chromosome"/>
</dbReference>
<accession>A0ABZ2F197</accession>
<evidence type="ECO:0000313" key="3">
    <source>
        <dbReference type="Proteomes" id="UP000319298"/>
    </source>
</evidence>